<reference evidence="2" key="1">
    <citation type="submission" date="2021-04" db="EMBL/GenBank/DDBJ databases">
        <title>The complete genome sequence of Caulobacter sp. S6.</title>
        <authorList>
            <person name="Tang Y."/>
            <person name="Ouyang W."/>
            <person name="Liu Q."/>
            <person name="Huang B."/>
            <person name="Guo Z."/>
            <person name="Lei P."/>
        </authorList>
    </citation>
    <scope>NUCLEOTIDE SEQUENCE</scope>
    <source>
        <strain evidence="2">S6</strain>
    </source>
</reference>
<dbReference type="PANTHER" id="PTHR43372:SF4">
    <property type="entry name" value="FATTY-ACID AMIDE HYDROLASE 2"/>
    <property type="match status" value="1"/>
</dbReference>
<evidence type="ECO:0000313" key="2">
    <source>
        <dbReference type="EMBL" id="QUD88638.1"/>
    </source>
</evidence>
<keyword evidence="2" id="KW-0378">Hydrolase</keyword>
<evidence type="ECO:0000313" key="3">
    <source>
        <dbReference type="Proteomes" id="UP000676409"/>
    </source>
</evidence>
<evidence type="ECO:0000259" key="1">
    <source>
        <dbReference type="Pfam" id="PF01425"/>
    </source>
</evidence>
<dbReference type="Proteomes" id="UP000676409">
    <property type="component" value="Chromosome"/>
</dbReference>
<sequence>MPGQGSVGDTTMPFMTAGGMLDLLRRRRIGAVELLKLHLEQIEKANSAINAVVAPDAERALAVAAAADAMRVDEQACPPLLGLPMTVKDVFETEGLRTTCGMVALKDHVPTQDAEAVRRLKDAGAIVFGKTNVPEAASDHQTSNAVYGLTRNPHDRERTPGGSSGGAAAALAAGLTPLELGSDIGGSIRIPAHFCGVYGHKASFGVIPMRGHIPPGPGMLAPGDLGVAGPMARSAGDLELMFDILAAPDVWDRAALSLSLPPSRRERLADFRIAVWTNGPYAADTVTRTVLAGLTESLTRAGASVSEPPAPVDPAHSFDVYLRTLFAIVSGGAPLEALIGHAQANLPADVASYVQILTESARLQFAAWEGLREARHRIRRAWGEFFNNVDAVICPVAPTPAFRHDLAGEGFGYQLRRRRQVDGQDLPYLSQLMWPSLATVANLPATAVPVARSPEGLPVGVQIIGPYLEDRTTLRLAALIEQELSAVRPA</sequence>
<name>A0A975IVA6_9CAUL</name>
<dbReference type="InterPro" id="IPR023631">
    <property type="entry name" value="Amidase_dom"/>
</dbReference>
<dbReference type="SUPFAM" id="SSF75304">
    <property type="entry name" value="Amidase signature (AS) enzymes"/>
    <property type="match status" value="1"/>
</dbReference>
<dbReference type="Pfam" id="PF01425">
    <property type="entry name" value="Amidase"/>
    <property type="match status" value="1"/>
</dbReference>
<protein>
    <submittedName>
        <fullName evidence="2">Amidase</fullName>
        <ecNumber evidence="2">3.5.1.4</ecNumber>
    </submittedName>
</protein>
<dbReference type="Gene3D" id="3.90.1300.10">
    <property type="entry name" value="Amidase signature (AS) domain"/>
    <property type="match status" value="1"/>
</dbReference>
<organism evidence="2 3">
    <name type="scientific">Phenylobacterium montanum</name>
    <dbReference type="NCBI Taxonomy" id="2823693"/>
    <lineage>
        <taxon>Bacteria</taxon>
        <taxon>Pseudomonadati</taxon>
        <taxon>Pseudomonadota</taxon>
        <taxon>Alphaproteobacteria</taxon>
        <taxon>Caulobacterales</taxon>
        <taxon>Caulobacteraceae</taxon>
        <taxon>Phenylobacterium</taxon>
    </lineage>
</organism>
<dbReference type="RefSeq" id="WP_211938688.1">
    <property type="nucleotide sequence ID" value="NZ_CP073078.1"/>
</dbReference>
<dbReference type="NCBIfam" id="NF004816">
    <property type="entry name" value="PRK06170.1"/>
    <property type="match status" value="1"/>
</dbReference>
<accession>A0A975IVA6</accession>
<keyword evidence="3" id="KW-1185">Reference proteome</keyword>
<dbReference type="InterPro" id="IPR036928">
    <property type="entry name" value="AS_sf"/>
</dbReference>
<dbReference type="InterPro" id="IPR052739">
    <property type="entry name" value="FAAH2"/>
</dbReference>
<dbReference type="KEGG" id="caul:KCG34_01755"/>
<dbReference type="AlphaFoldDB" id="A0A975IVA6"/>
<dbReference type="EC" id="3.5.1.4" evidence="2"/>
<dbReference type="EMBL" id="CP073078">
    <property type="protein sequence ID" value="QUD88638.1"/>
    <property type="molecule type" value="Genomic_DNA"/>
</dbReference>
<gene>
    <name evidence="2" type="ORF">KCG34_01755</name>
</gene>
<dbReference type="GO" id="GO:0012505">
    <property type="term" value="C:endomembrane system"/>
    <property type="evidence" value="ECO:0007669"/>
    <property type="project" value="TreeGrafter"/>
</dbReference>
<dbReference type="PANTHER" id="PTHR43372">
    <property type="entry name" value="FATTY-ACID AMIDE HYDROLASE"/>
    <property type="match status" value="1"/>
</dbReference>
<dbReference type="GO" id="GO:0004040">
    <property type="term" value="F:amidase activity"/>
    <property type="evidence" value="ECO:0007669"/>
    <property type="project" value="UniProtKB-EC"/>
</dbReference>
<feature type="domain" description="Amidase" evidence="1">
    <location>
        <begin position="33"/>
        <end position="474"/>
    </location>
</feature>
<dbReference type="PIRSF" id="PIRSF001221">
    <property type="entry name" value="Amidase_fungi"/>
    <property type="match status" value="1"/>
</dbReference>
<proteinExistence type="predicted"/>